<reference evidence="1 2" key="1">
    <citation type="submission" date="2017-01" db="EMBL/GenBank/DDBJ databases">
        <authorList>
            <person name="Mah S.A."/>
            <person name="Swanson W.J."/>
            <person name="Moy G.W."/>
            <person name="Vacquier V.D."/>
        </authorList>
    </citation>
    <scope>NUCLEOTIDE SEQUENCE [LARGE SCALE GENOMIC DNA]</scope>
    <source>
        <strain evidence="1 2">DCY110</strain>
    </source>
</reference>
<evidence type="ECO:0000313" key="1">
    <source>
        <dbReference type="EMBL" id="APW38594.1"/>
    </source>
</evidence>
<evidence type="ECO:0008006" key="3">
    <source>
        <dbReference type="Google" id="ProtNLM"/>
    </source>
</evidence>
<sequence>MDRMERAIAKILRPKLVEHGFELSKKWDCFVRKRDYGEDSFVVVNQGTARGAGKFYEINCFAHVRHEKVELLWNTLGMVYGEDQLHTWTLLYKPREQNLPPMTVSPTSVEIDVQKVAGQLVELLDHSEKVFYPRFADLKEVEEWINKKPLADTNPTAGGPIEHLTMRALILAKLVNPPRYAVVREAFLALDKGMFPREKRMAMLQTVDGMSL</sequence>
<dbReference type="EMBL" id="CP019236">
    <property type="protein sequence ID" value="APW38594.1"/>
    <property type="molecule type" value="Genomic_DNA"/>
</dbReference>
<accession>A0A1P8JXV4</accession>
<dbReference type="STRING" id="1842727.RD110_16470"/>
<dbReference type="Proteomes" id="UP000186609">
    <property type="component" value="Chromosome"/>
</dbReference>
<name>A0A1P8JXV4_9BURK</name>
<evidence type="ECO:0000313" key="2">
    <source>
        <dbReference type="Proteomes" id="UP000186609"/>
    </source>
</evidence>
<dbReference type="KEGG" id="rhy:RD110_16470"/>
<gene>
    <name evidence="1" type="ORF">RD110_16470</name>
</gene>
<dbReference type="OrthoDB" id="9877805at2"/>
<dbReference type="RefSeq" id="WP_076200473.1">
    <property type="nucleotide sequence ID" value="NZ_CP019236.1"/>
</dbReference>
<organism evidence="1 2">
    <name type="scientific">Rhodoferax koreensis</name>
    <dbReference type="NCBI Taxonomy" id="1842727"/>
    <lineage>
        <taxon>Bacteria</taxon>
        <taxon>Pseudomonadati</taxon>
        <taxon>Pseudomonadota</taxon>
        <taxon>Betaproteobacteria</taxon>
        <taxon>Burkholderiales</taxon>
        <taxon>Comamonadaceae</taxon>
        <taxon>Rhodoferax</taxon>
    </lineage>
</organism>
<proteinExistence type="predicted"/>
<dbReference type="AlphaFoldDB" id="A0A1P8JXV4"/>
<keyword evidence="2" id="KW-1185">Reference proteome</keyword>
<protein>
    <recommendedName>
        <fullName evidence="3">DUF4304 domain-containing protein</fullName>
    </recommendedName>
</protein>